<dbReference type="GO" id="GO:0016485">
    <property type="term" value="P:protein processing"/>
    <property type="evidence" value="ECO:0007669"/>
    <property type="project" value="TreeGrafter"/>
</dbReference>
<gene>
    <name evidence="12" type="ORF">OSB1V03_LOCUS21002</name>
</gene>
<evidence type="ECO:0000256" key="3">
    <source>
        <dbReference type="ARBA" id="ARBA00022670"/>
    </source>
</evidence>
<dbReference type="GO" id="GO:0004222">
    <property type="term" value="F:metalloendopeptidase activity"/>
    <property type="evidence" value="ECO:0007669"/>
    <property type="project" value="InterPro"/>
</dbReference>
<evidence type="ECO:0000259" key="11">
    <source>
        <dbReference type="Pfam" id="PF05649"/>
    </source>
</evidence>
<evidence type="ECO:0000256" key="10">
    <source>
        <dbReference type="SAM" id="Phobius"/>
    </source>
</evidence>
<keyword evidence="4" id="KW-0479">Metal-binding</keyword>
<dbReference type="SUPFAM" id="SSF55486">
    <property type="entry name" value="Metalloproteases ('zincins'), catalytic domain"/>
    <property type="match status" value="1"/>
</dbReference>
<protein>
    <recommendedName>
        <fullName evidence="11">Peptidase M13 N-terminal domain-containing protein</fullName>
    </recommendedName>
</protein>
<comment type="similarity">
    <text evidence="2">Belongs to the peptidase M13 family.</text>
</comment>
<dbReference type="Proteomes" id="UP000759131">
    <property type="component" value="Unassembled WGS sequence"/>
</dbReference>
<dbReference type="Pfam" id="PF05649">
    <property type="entry name" value="Peptidase_M13_N"/>
    <property type="match status" value="1"/>
</dbReference>
<organism evidence="12">
    <name type="scientific">Medioppia subpectinata</name>
    <dbReference type="NCBI Taxonomy" id="1979941"/>
    <lineage>
        <taxon>Eukaryota</taxon>
        <taxon>Metazoa</taxon>
        <taxon>Ecdysozoa</taxon>
        <taxon>Arthropoda</taxon>
        <taxon>Chelicerata</taxon>
        <taxon>Arachnida</taxon>
        <taxon>Acari</taxon>
        <taxon>Acariformes</taxon>
        <taxon>Sarcoptiformes</taxon>
        <taxon>Oribatida</taxon>
        <taxon>Brachypylina</taxon>
        <taxon>Oppioidea</taxon>
        <taxon>Oppiidae</taxon>
        <taxon>Medioppia</taxon>
    </lineage>
</organism>
<dbReference type="PANTHER" id="PTHR11733">
    <property type="entry name" value="ZINC METALLOPROTEASE FAMILY M13 NEPRILYSIN-RELATED"/>
    <property type="match status" value="1"/>
</dbReference>
<dbReference type="InterPro" id="IPR008753">
    <property type="entry name" value="Peptidase_M13_N"/>
</dbReference>
<keyword evidence="10" id="KW-0812">Transmembrane</keyword>
<dbReference type="FunFam" id="3.40.390.10:FF:000076">
    <property type="entry name" value="membrane metallo-endopeptidase-like 1"/>
    <property type="match status" value="1"/>
</dbReference>
<dbReference type="InterPro" id="IPR000718">
    <property type="entry name" value="Peptidase_M13"/>
</dbReference>
<feature type="domain" description="Peptidase M13 N-terminal" evidence="11">
    <location>
        <begin position="145"/>
        <end position="328"/>
    </location>
</feature>
<dbReference type="PROSITE" id="PS51885">
    <property type="entry name" value="NEPRILYSIN"/>
    <property type="match status" value="1"/>
</dbReference>
<dbReference type="OrthoDB" id="6513030at2759"/>
<proteinExistence type="inferred from homology"/>
<evidence type="ECO:0000256" key="4">
    <source>
        <dbReference type="ARBA" id="ARBA00022723"/>
    </source>
</evidence>
<evidence type="ECO:0000256" key="7">
    <source>
        <dbReference type="ARBA" id="ARBA00023049"/>
    </source>
</evidence>
<evidence type="ECO:0000256" key="1">
    <source>
        <dbReference type="ARBA" id="ARBA00001947"/>
    </source>
</evidence>
<evidence type="ECO:0000313" key="12">
    <source>
        <dbReference type="EMBL" id="CAD7646492.1"/>
    </source>
</evidence>
<feature type="non-terminal residue" evidence="12">
    <location>
        <position position="1"/>
    </location>
</feature>
<comment type="cofactor">
    <cofactor evidence="1">
        <name>Zn(2+)</name>
        <dbReference type="ChEBI" id="CHEBI:29105"/>
    </cofactor>
</comment>
<evidence type="ECO:0000256" key="8">
    <source>
        <dbReference type="ARBA" id="ARBA00023157"/>
    </source>
</evidence>
<dbReference type="AlphaFoldDB" id="A0A7R9LTH7"/>
<keyword evidence="9" id="KW-0325">Glycoprotein</keyword>
<dbReference type="GO" id="GO:0046872">
    <property type="term" value="F:metal ion binding"/>
    <property type="evidence" value="ECO:0007669"/>
    <property type="project" value="UniProtKB-KW"/>
</dbReference>
<keyword evidence="6" id="KW-0862">Zinc</keyword>
<accession>A0A7R9LTH7</accession>
<feature type="non-terminal residue" evidence="12">
    <location>
        <position position="334"/>
    </location>
</feature>
<dbReference type="InterPro" id="IPR024079">
    <property type="entry name" value="MetalloPept_cat_dom_sf"/>
</dbReference>
<dbReference type="Gene3D" id="3.40.390.10">
    <property type="entry name" value="Collagenase (Catalytic Domain)"/>
    <property type="match status" value="1"/>
</dbReference>
<evidence type="ECO:0000256" key="9">
    <source>
        <dbReference type="ARBA" id="ARBA00023180"/>
    </source>
</evidence>
<dbReference type="GO" id="GO:0005886">
    <property type="term" value="C:plasma membrane"/>
    <property type="evidence" value="ECO:0007669"/>
    <property type="project" value="TreeGrafter"/>
</dbReference>
<reference evidence="12" key="1">
    <citation type="submission" date="2020-11" db="EMBL/GenBank/DDBJ databases">
        <authorList>
            <person name="Tran Van P."/>
        </authorList>
    </citation>
    <scope>NUCLEOTIDE SEQUENCE</scope>
</reference>
<feature type="transmembrane region" description="Helical" evidence="10">
    <location>
        <begin position="6"/>
        <end position="27"/>
    </location>
</feature>
<dbReference type="EMBL" id="OC891609">
    <property type="protein sequence ID" value="CAD7646492.1"/>
    <property type="molecule type" value="Genomic_DNA"/>
</dbReference>
<keyword evidence="8" id="KW-1015">Disulfide bond</keyword>
<dbReference type="Gene3D" id="1.10.1380.10">
    <property type="entry name" value="Neutral endopeptidase , domain2"/>
    <property type="match status" value="1"/>
</dbReference>
<dbReference type="PANTHER" id="PTHR11733:SF133">
    <property type="entry name" value="PHOSPHATE-REGULATING NEUTRAL ENDOPEPTIDASE PHEX"/>
    <property type="match status" value="1"/>
</dbReference>
<keyword evidence="3" id="KW-0645">Protease</keyword>
<evidence type="ECO:0000256" key="6">
    <source>
        <dbReference type="ARBA" id="ARBA00022833"/>
    </source>
</evidence>
<keyword evidence="5" id="KW-0378">Hydrolase</keyword>
<keyword evidence="7" id="KW-0482">Metalloprotease</keyword>
<evidence type="ECO:0000313" key="13">
    <source>
        <dbReference type="Proteomes" id="UP000759131"/>
    </source>
</evidence>
<evidence type="ECO:0000256" key="5">
    <source>
        <dbReference type="ARBA" id="ARBA00022801"/>
    </source>
</evidence>
<evidence type="ECO:0000256" key="2">
    <source>
        <dbReference type="ARBA" id="ARBA00007357"/>
    </source>
</evidence>
<dbReference type="InterPro" id="IPR042089">
    <property type="entry name" value="Peptidase_M13_dom_2"/>
</dbReference>
<dbReference type="EMBL" id="CAJPIZ010037034">
    <property type="protein sequence ID" value="CAG2121056.1"/>
    <property type="molecule type" value="Genomic_DNA"/>
</dbReference>
<name>A0A7R9LTH7_9ACAR</name>
<sequence>EKYLILLVSALFVVTIGFILTAGIVSYNKQLAIFLRSENSTENTATTKTLIQAIINASNSPTFSSSTTDAVNTRSTESMIIPNESDIKANSSQTETIETNSVIKDNTLESAGSEAVVQSPDICRTSACERAGKLIEASLNRSVDPCDDFYAFACGGWEATHTIPADKSRYGSFDAVDEQLKKDIKLYLSQSRTHNDSNAVIYASDLYKACIDEETINSRGVLPLLTALDSIGGWPLSGHFGSDVDIDYDWRNSLAKVVAKMGLPSIFSVSIQPDANDTLVNRVYFDAASFGLGRNQLVNTSAYPDIVNAYKQYITQSAILLGAKNESQIQEDVN</sequence>
<keyword evidence="10" id="KW-1133">Transmembrane helix</keyword>
<keyword evidence="10" id="KW-0472">Membrane</keyword>
<keyword evidence="13" id="KW-1185">Reference proteome</keyword>